<comment type="caution">
    <text evidence="1">The sequence shown here is derived from an EMBL/GenBank/DDBJ whole genome shotgun (WGS) entry which is preliminary data.</text>
</comment>
<evidence type="ECO:0000313" key="2">
    <source>
        <dbReference type="Proteomes" id="UP000738349"/>
    </source>
</evidence>
<dbReference type="OrthoDB" id="5234302at2759"/>
<dbReference type="AlphaFoldDB" id="A0A9P9D841"/>
<reference evidence="1" key="1">
    <citation type="journal article" date="2021" name="Nat. Commun.">
        <title>Genetic determinants of endophytism in the Arabidopsis root mycobiome.</title>
        <authorList>
            <person name="Mesny F."/>
            <person name="Miyauchi S."/>
            <person name="Thiergart T."/>
            <person name="Pickel B."/>
            <person name="Atanasova L."/>
            <person name="Karlsson M."/>
            <person name="Huettel B."/>
            <person name="Barry K.W."/>
            <person name="Haridas S."/>
            <person name="Chen C."/>
            <person name="Bauer D."/>
            <person name="Andreopoulos W."/>
            <person name="Pangilinan J."/>
            <person name="LaButti K."/>
            <person name="Riley R."/>
            <person name="Lipzen A."/>
            <person name="Clum A."/>
            <person name="Drula E."/>
            <person name="Henrissat B."/>
            <person name="Kohler A."/>
            <person name="Grigoriev I.V."/>
            <person name="Martin F.M."/>
            <person name="Hacquard S."/>
        </authorList>
    </citation>
    <scope>NUCLEOTIDE SEQUENCE</scope>
    <source>
        <strain evidence="1">MPI-CAGE-AT-0147</strain>
    </source>
</reference>
<name>A0A9P9D841_9HYPO</name>
<organism evidence="1 2">
    <name type="scientific">Dactylonectria macrodidyma</name>
    <dbReference type="NCBI Taxonomy" id="307937"/>
    <lineage>
        <taxon>Eukaryota</taxon>
        <taxon>Fungi</taxon>
        <taxon>Dikarya</taxon>
        <taxon>Ascomycota</taxon>
        <taxon>Pezizomycotina</taxon>
        <taxon>Sordariomycetes</taxon>
        <taxon>Hypocreomycetidae</taxon>
        <taxon>Hypocreales</taxon>
        <taxon>Nectriaceae</taxon>
        <taxon>Dactylonectria</taxon>
    </lineage>
</organism>
<dbReference type="EMBL" id="JAGMUV010000033">
    <property type="protein sequence ID" value="KAH7114119.1"/>
    <property type="molecule type" value="Genomic_DNA"/>
</dbReference>
<sequence length="74" mass="8883">RCLVFVRAINYKVSENFSSEVKKLSLEELFFCSISFDERQMPLIRESFKALHIRQYMKSQNVTCINQHGIRRRL</sequence>
<dbReference type="Proteomes" id="UP000738349">
    <property type="component" value="Unassembled WGS sequence"/>
</dbReference>
<protein>
    <submittedName>
        <fullName evidence="1">Uncharacterized protein</fullName>
    </submittedName>
</protein>
<accession>A0A9P9D841</accession>
<evidence type="ECO:0000313" key="1">
    <source>
        <dbReference type="EMBL" id="KAH7114119.1"/>
    </source>
</evidence>
<proteinExistence type="predicted"/>
<feature type="non-terminal residue" evidence="1">
    <location>
        <position position="74"/>
    </location>
</feature>
<keyword evidence="2" id="KW-1185">Reference proteome</keyword>
<feature type="non-terminal residue" evidence="1">
    <location>
        <position position="1"/>
    </location>
</feature>
<gene>
    <name evidence="1" type="ORF">EDB81DRAFT_601848</name>
</gene>